<evidence type="ECO:0000313" key="2">
    <source>
        <dbReference type="EMBL" id="KAG7319253.1"/>
    </source>
</evidence>
<evidence type="ECO:0000256" key="1">
    <source>
        <dbReference type="SAM" id="MobiDB-lite"/>
    </source>
</evidence>
<evidence type="ECO:0000313" key="3">
    <source>
        <dbReference type="Proteomes" id="UP000824219"/>
    </source>
</evidence>
<name>A0A9D3NAA7_9TELE</name>
<gene>
    <name evidence="2" type="ORF">KOW79_017727</name>
</gene>
<proteinExistence type="predicted"/>
<dbReference type="EMBL" id="JAHKSW010000021">
    <property type="protein sequence ID" value="KAG7319253.1"/>
    <property type="molecule type" value="Genomic_DNA"/>
</dbReference>
<feature type="region of interest" description="Disordered" evidence="1">
    <location>
        <begin position="68"/>
        <end position="99"/>
    </location>
</feature>
<keyword evidence="3" id="KW-1185">Reference proteome</keyword>
<reference evidence="2 3" key="1">
    <citation type="submission" date="2021-06" db="EMBL/GenBank/DDBJ databases">
        <title>Chromosome-level genome assembly of the red-tail catfish (Hemibagrus wyckioides).</title>
        <authorList>
            <person name="Shao F."/>
        </authorList>
    </citation>
    <scope>NUCLEOTIDE SEQUENCE [LARGE SCALE GENOMIC DNA]</scope>
    <source>
        <strain evidence="2">EC202008001</strain>
        <tissue evidence="2">Blood</tissue>
    </source>
</reference>
<dbReference type="AlphaFoldDB" id="A0A9D3NAA7"/>
<comment type="caution">
    <text evidence="2">The sequence shown here is derived from an EMBL/GenBank/DDBJ whole genome shotgun (WGS) entry which is preliminary data.</text>
</comment>
<organism evidence="2 3">
    <name type="scientific">Hemibagrus wyckioides</name>
    <dbReference type="NCBI Taxonomy" id="337641"/>
    <lineage>
        <taxon>Eukaryota</taxon>
        <taxon>Metazoa</taxon>
        <taxon>Chordata</taxon>
        <taxon>Craniata</taxon>
        <taxon>Vertebrata</taxon>
        <taxon>Euteleostomi</taxon>
        <taxon>Actinopterygii</taxon>
        <taxon>Neopterygii</taxon>
        <taxon>Teleostei</taxon>
        <taxon>Ostariophysi</taxon>
        <taxon>Siluriformes</taxon>
        <taxon>Bagridae</taxon>
        <taxon>Hemibagrus</taxon>
    </lineage>
</organism>
<feature type="region of interest" description="Disordered" evidence="1">
    <location>
        <begin position="1"/>
        <end position="28"/>
    </location>
</feature>
<protein>
    <submittedName>
        <fullName evidence="2">Uncharacterized protein</fullName>
    </submittedName>
</protein>
<dbReference type="Proteomes" id="UP000824219">
    <property type="component" value="Linkage Group LG21"/>
</dbReference>
<feature type="compositionally biased region" description="Basic and acidic residues" evidence="1">
    <location>
        <begin position="81"/>
        <end position="93"/>
    </location>
</feature>
<sequence>MPFSADGSLKGKNHASGVTAGLGSGECDPRAELFQCESKFPAPESGERDLTRLNPVVSERAGLFQTLPHYSGSGVRRRTRHGTDLRTDTRHPTLPETIAKTDSGSAMTEQQVHGMLGNLEQSVRAVSELTETRTQLLGQIPSRKHLRFESLTSS</sequence>
<accession>A0A9D3NAA7</accession>